<proteinExistence type="predicted"/>
<dbReference type="InterPro" id="IPR001041">
    <property type="entry name" value="2Fe-2S_ferredoxin-type"/>
</dbReference>
<dbReference type="SUPFAM" id="SSF54862">
    <property type="entry name" value="4Fe-4S ferredoxins"/>
    <property type="match status" value="1"/>
</dbReference>
<name>R9CAU3_9CLOT</name>
<feature type="domain" description="2Fe-2S ferredoxin-type" evidence="6">
    <location>
        <begin position="2"/>
        <end position="78"/>
    </location>
</feature>
<dbReference type="PROSITE" id="PS51379">
    <property type="entry name" value="4FE4S_FER_2"/>
    <property type="match status" value="2"/>
</dbReference>
<dbReference type="InterPro" id="IPR036991">
    <property type="entry name" value="Fe_hydrogenase_ssu_sf"/>
</dbReference>
<keyword evidence="1" id="KW-0004">4Fe-4S</keyword>
<dbReference type="InterPro" id="IPR009016">
    <property type="entry name" value="Fe_hydrogenase"/>
</dbReference>
<evidence type="ECO:0000256" key="3">
    <source>
        <dbReference type="ARBA" id="ARBA00022737"/>
    </source>
</evidence>
<feature type="domain" description="4Fe-4S His(Cys)3-ligated-type" evidence="8">
    <location>
        <begin position="78"/>
        <end position="117"/>
    </location>
</feature>
<dbReference type="InterPro" id="IPR017896">
    <property type="entry name" value="4Fe4S_Fe-S-bd"/>
</dbReference>
<organism evidence="9 10">
    <name type="scientific">Clostridium sartagoforme AAU1</name>
    <dbReference type="NCBI Taxonomy" id="1202534"/>
    <lineage>
        <taxon>Bacteria</taxon>
        <taxon>Bacillati</taxon>
        <taxon>Bacillota</taxon>
        <taxon>Clostridia</taxon>
        <taxon>Eubacteriales</taxon>
        <taxon>Clostridiaceae</taxon>
        <taxon>Clostridium</taxon>
    </lineage>
</organism>
<dbReference type="Gene3D" id="3.30.70.20">
    <property type="match status" value="1"/>
</dbReference>
<evidence type="ECO:0000256" key="4">
    <source>
        <dbReference type="ARBA" id="ARBA00023004"/>
    </source>
</evidence>
<dbReference type="FunFam" id="3.30.70.20:FF:000035">
    <property type="entry name" value="Iron hydrogenase 1"/>
    <property type="match status" value="1"/>
</dbReference>
<dbReference type="AlphaFoldDB" id="R9CAU3"/>
<keyword evidence="3" id="KW-0677">Repeat</keyword>
<dbReference type="EMBL" id="ASRV01000092">
    <property type="protein sequence ID" value="EOR26494.1"/>
    <property type="molecule type" value="Genomic_DNA"/>
</dbReference>
<keyword evidence="2" id="KW-0479">Metal-binding</keyword>
<dbReference type="Gene3D" id="3.10.20.740">
    <property type="match status" value="1"/>
</dbReference>
<reference evidence="9 10" key="1">
    <citation type="submission" date="2013-03" db="EMBL/GenBank/DDBJ databases">
        <title>Whole genome shotgun sequencing of Clostridium sartagoforme AAU1.</title>
        <authorList>
            <person name="Joshi C.G."/>
            <person name="Duggirala S.M."/>
            <person name="Nathani N.M."/>
            <person name="Bhatt V.D."/>
            <person name="Patel A.K."/>
            <person name="Pandya P.R."/>
            <person name="KaPatel J.A."/>
        </authorList>
    </citation>
    <scope>NUCLEOTIDE SEQUENCE [LARGE SCALE GENOMIC DNA]</scope>
    <source>
        <strain evidence="9 10">AAU1</strain>
    </source>
</reference>
<dbReference type="Pfam" id="PF22609">
    <property type="entry name" value="Fe_hydrogense_Fe-S_bd"/>
    <property type="match status" value="1"/>
</dbReference>
<keyword evidence="4" id="KW-0408">Iron</keyword>
<accession>R9CAU3</accession>
<dbReference type="SMART" id="SM00902">
    <property type="entry name" value="Fe_hyd_SSU"/>
    <property type="match status" value="1"/>
</dbReference>
<dbReference type="RefSeq" id="WP_016206989.1">
    <property type="nucleotide sequence ID" value="NZ_ASRV01000092.1"/>
</dbReference>
<dbReference type="InterPro" id="IPR050340">
    <property type="entry name" value="Cytosolic_Fe-S_CAF"/>
</dbReference>
<keyword evidence="10" id="KW-1185">Reference proteome</keyword>
<dbReference type="InterPro" id="IPR003149">
    <property type="entry name" value="Fe_hydrogenase_ssu"/>
</dbReference>
<feature type="domain" description="4Fe-4S ferredoxin-type" evidence="7">
    <location>
        <begin position="180"/>
        <end position="210"/>
    </location>
</feature>
<gene>
    <name evidence="9" type="ORF">A500_07961</name>
</gene>
<evidence type="ECO:0000259" key="6">
    <source>
        <dbReference type="PROSITE" id="PS51085"/>
    </source>
</evidence>
<protein>
    <submittedName>
        <fullName evidence="9">Iron hydrogenase</fullName>
    </submittedName>
</protein>
<feature type="domain" description="4Fe-4S ferredoxin-type" evidence="7">
    <location>
        <begin position="138"/>
        <end position="167"/>
    </location>
</feature>
<dbReference type="GO" id="GO:0051539">
    <property type="term" value="F:4 iron, 4 sulfur cluster binding"/>
    <property type="evidence" value="ECO:0007669"/>
    <property type="project" value="UniProtKB-KW"/>
</dbReference>
<evidence type="ECO:0000256" key="2">
    <source>
        <dbReference type="ARBA" id="ARBA00022723"/>
    </source>
</evidence>
<dbReference type="PANTHER" id="PTHR11615">
    <property type="entry name" value="NITRATE, FORMATE, IRON DEHYDROGENASE"/>
    <property type="match status" value="1"/>
</dbReference>
<dbReference type="NCBIfam" id="TIGR02512">
    <property type="entry name" value="FeFe_hydrog_A"/>
    <property type="match status" value="1"/>
</dbReference>
<dbReference type="Proteomes" id="UP000013988">
    <property type="component" value="Unassembled WGS sequence"/>
</dbReference>
<dbReference type="Gene3D" id="3.40.50.1780">
    <property type="match status" value="1"/>
</dbReference>
<dbReference type="PROSITE" id="PS51085">
    <property type="entry name" value="2FE2S_FER_2"/>
    <property type="match status" value="1"/>
</dbReference>
<dbReference type="SUPFAM" id="SSF54292">
    <property type="entry name" value="2Fe-2S ferredoxin-like"/>
    <property type="match status" value="1"/>
</dbReference>
<dbReference type="InterPro" id="IPR004108">
    <property type="entry name" value="Fe_hydrogenase_lsu_C"/>
</dbReference>
<dbReference type="InterPro" id="IPR055150">
    <property type="entry name" value="Fe_hydrogense_Fe-S_bd"/>
</dbReference>
<dbReference type="InterPro" id="IPR036010">
    <property type="entry name" value="2Fe-2S_ferredoxin-like_sf"/>
</dbReference>
<evidence type="ECO:0000313" key="9">
    <source>
        <dbReference type="EMBL" id="EOR26494.1"/>
    </source>
</evidence>
<evidence type="ECO:0000256" key="1">
    <source>
        <dbReference type="ARBA" id="ARBA00022485"/>
    </source>
</evidence>
<keyword evidence="5" id="KW-0411">Iron-sulfur</keyword>
<evidence type="ECO:0000256" key="5">
    <source>
        <dbReference type="ARBA" id="ARBA00023014"/>
    </source>
</evidence>
<dbReference type="PROSITE" id="PS51839">
    <property type="entry name" value="4FE4S_HC3"/>
    <property type="match status" value="1"/>
</dbReference>
<dbReference type="InterPro" id="IPR019574">
    <property type="entry name" value="NADH_UbQ_OxRdtase_Gsu_4Fe4S-bd"/>
</dbReference>
<dbReference type="NCBIfam" id="NF040762">
    <property type="entry name" value="Hydr_FeFe_Clost"/>
    <property type="match status" value="1"/>
</dbReference>
<evidence type="ECO:0000259" key="8">
    <source>
        <dbReference type="PROSITE" id="PS51839"/>
    </source>
</evidence>
<dbReference type="Pfam" id="PF02256">
    <property type="entry name" value="Fe_hyd_SSU"/>
    <property type="match status" value="1"/>
</dbReference>
<dbReference type="Pfam" id="PF13510">
    <property type="entry name" value="Fer2_4"/>
    <property type="match status" value="1"/>
</dbReference>
<dbReference type="InterPro" id="IPR017900">
    <property type="entry name" value="4Fe4S_Fe_S_CS"/>
</dbReference>
<evidence type="ECO:0000313" key="10">
    <source>
        <dbReference type="Proteomes" id="UP000013988"/>
    </source>
</evidence>
<dbReference type="Pfam" id="PF02906">
    <property type="entry name" value="Fe_hyd_lg_C"/>
    <property type="match status" value="1"/>
</dbReference>
<dbReference type="PROSITE" id="PS00198">
    <property type="entry name" value="4FE4S_FER_1"/>
    <property type="match status" value="1"/>
</dbReference>
<dbReference type="InterPro" id="IPR013352">
    <property type="entry name" value="Fe_hydrogenase_subset"/>
</dbReference>
<dbReference type="PATRIC" id="fig|1202534.3.peg.1592"/>
<sequence length="575" mass="63626">MKNITINGNKILVNEDKSLIKIAKDNGIDIPALCFLEDCSNVGQCGVCLVEVEGQDELVKACCFIPEDGMVINTNTERVQEEVKNTVSSLLDKHEFKCGPCKRRENCEFLKLVIKTKARASKPFIVADKTEYVDDRSKSIVLDRTKCVKCGRCVAACRVKTGTESIKFIEVNGENIIGPENLKCFDETNCLLCGQCVAACPVDALSEKSHMDRVKEALENEEKHVIVAMAPSVRTAMGELFKMGYGVDVTGKLYTALRHLGFDKIFDINFGADMTIMEEATELVQRIKAGGPFPMFTSCCPAWVRQVENYYPKFLENLSSAKSPQQIFGTASKTYYPQVADIDPKRVFTVTIMPCTAKKYEADRPEMENDGLRNIDAVITTRELAKMIKDAKIDFAKLDDSEADPAMGEYTGAGAIFGATGGVMEAALRSAKDFVEGKDLENIEYEQVRGLAGIKEATVEIGGESYNIAVINGASNVFSFMNSDNFDKKKYHFIEVMACPGGCVNGGGQPHINASDRLTMDIRSVRASVLYNQDKNVLKKRKSHENGALNKMYETYMGEPGHGKAHELLHFKYTK</sequence>
<dbReference type="Gene3D" id="4.10.260.20">
    <property type="entry name" value="Iron hydrogenase, small subunit"/>
    <property type="match status" value="1"/>
</dbReference>
<dbReference type="SUPFAM" id="SSF53920">
    <property type="entry name" value="Fe-only hydrogenase"/>
    <property type="match status" value="1"/>
</dbReference>
<dbReference type="Pfam" id="PF12838">
    <property type="entry name" value="Fer4_7"/>
    <property type="match status" value="1"/>
</dbReference>
<dbReference type="OrthoDB" id="9805142at2"/>
<dbReference type="CDD" id="cd00207">
    <property type="entry name" value="fer2"/>
    <property type="match status" value="1"/>
</dbReference>
<comment type="caution">
    <text evidence="9">The sequence shown here is derived from an EMBL/GenBank/DDBJ whole genome shotgun (WGS) entry which is preliminary data.</text>
</comment>
<dbReference type="Gene3D" id="3.40.950.10">
    <property type="entry name" value="Fe-only Hydrogenase (Larger Subunit), Chain L, domain 3"/>
    <property type="match status" value="1"/>
</dbReference>
<dbReference type="GO" id="GO:0008901">
    <property type="term" value="F:ferredoxin hydrogenase activity"/>
    <property type="evidence" value="ECO:0007669"/>
    <property type="project" value="InterPro"/>
</dbReference>
<dbReference type="GO" id="GO:0005506">
    <property type="term" value="F:iron ion binding"/>
    <property type="evidence" value="ECO:0007669"/>
    <property type="project" value="InterPro"/>
</dbReference>
<evidence type="ECO:0000259" key="7">
    <source>
        <dbReference type="PROSITE" id="PS51379"/>
    </source>
</evidence>